<feature type="transmembrane region" description="Helical" evidence="8">
    <location>
        <begin position="469"/>
        <end position="492"/>
    </location>
</feature>
<dbReference type="PANTHER" id="PTHR31326">
    <property type="entry name" value="PROTEIN CLT2, CHLOROPLASTIC"/>
    <property type="match status" value="1"/>
</dbReference>
<feature type="transmembrane region" description="Helical" evidence="8">
    <location>
        <begin position="178"/>
        <end position="199"/>
    </location>
</feature>
<evidence type="ECO:0000256" key="6">
    <source>
        <dbReference type="ARBA" id="ARBA00023136"/>
    </source>
</evidence>
<dbReference type="OrthoDB" id="416555at2759"/>
<feature type="transmembrane region" description="Helical" evidence="8">
    <location>
        <begin position="361"/>
        <end position="382"/>
    </location>
</feature>
<name>A0A1R3GY09_9ROSI</name>
<evidence type="ECO:0000256" key="1">
    <source>
        <dbReference type="ARBA" id="ARBA00004141"/>
    </source>
</evidence>
<proteinExistence type="inferred from homology"/>
<dbReference type="PANTHER" id="PTHR31326:SF7">
    <property type="entry name" value="(CHLOROQUINE-RESISTANCE TRANSPORTER)-LIKE TRANSPORTER, PUTATIVE-RELATED"/>
    <property type="match status" value="1"/>
</dbReference>
<dbReference type="InterPro" id="IPR013936">
    <property type="entry name" value="CRT-like"/>
</dbReference>
<dbReference type="AlphaFoldDB" id="A0A1R3GY09"/>
<dbReference type="EMBL" id="AWUE01021231">
    <property type="protein sequence ID" value="OMO62937.1"/>
    <property type="molecule type" value="Genomic_DNA"/>
</dbReference>
<feature type="transmembrane region" description="Helical" evidence="8">
    <location>
        <begin position="108"/>
        <end position="126"/>
    </location>
</feature>
<gene>
    <name evidence="9" type="ORF">COLO4_32808</name>
</gene>
<keyword evidence="10" id="KW-1185">Reference proteome</keyword>
<feature type="transmembrane region" description="Helical" evidence="8">
    <location>
        <begin position="138"/>
        <end position="158"/>
    </location>
</feature>
<organism evidence="9 10">
    <name type="scientific">Corchorus olitorius</name>
    <dbReference type="NCBI Taxonomy" id="93759"/>
    <lineage>
        <taxon>Eukaryota</taxon>
        <taxon>Viridiplantae</taxon>
        <taxon>Streptophyta</taxon>
        <taxon>Embryophyta</taxon>
        <taxon>Tracheophyta</taxon>
        <taxon>Spermatophyta</taxon>
        <taxon>Magnoliopsida</taxon>
        <taxon>eudicotyledons</taxon>
        <taxon>Gunneridae</taxon>
        <taxon>Pentapetalae</taxon>
        <taxon>rosids</taxon>
        <taxon>malvids</taxon>
        <taxon>Malvales</taxon>
        <taxon>Malvaceae</taxon>
        <taxon>Grewioideae</taxon>
        <taxon>Apeibeae</taxon>
        <taxon>Corchorus</taxon>
    </lineage>
</organism>
<evidence type="ECO:0000313" key="9">
    <source>
        <dbReference type="EMBL" id="OMO62937.1"/>
    </source>
</evidence>
<evidence type="ECO:0000256" key="2">
    <source>
        <dbReference type="ARBA" id="ARBA00006690"/>
    </source>
</evidence>
<keyword evidence="4 8" id="KW-0812">Transmembrane</keyword>
<keyword evidence="6 8" id="KW-0472">Membrane</keyword>
<reference evidence="10" key="1">
    <citation type="submission" date="2013-09" db="EMBL/GenBank/DDBJ databases">
        <title>Corchorus olitorius genome sequencing.</title>
        <authorList>
            <person name="Alam M."/>
            <person name="Haque M.S."/>
            <person name="Islam M.S."/>
            <person name="Emdad E.M."/>
            <person name="Islam M.M."/>
            <person name="Ahmed B."/>
            <person name="Halim A."/>
            <person name="Hossen Q.M.M."/>
            <person name="Hossain M.Z."/>
            <person name="Ahmed R."/>
            <person name="Khan M.M."/>
            <person name="Islam R."/>
            <person name="Rashid M.M."/>
            <person name="Khan S.A."/>
            <person name="Rahman M.S."/>
            <person name="Alam M."/>
            <person name="Yahiya A.S."/>
            <person name="Khan M.S."/>
            <person name="Azam M.S."/>
            <person name="Haque T."/>
            <person name="Lashkar M.Z.H."/>
            <person name="Akhand A.I."/>
            <person name="Morshed G."/>
            <person name="Roy S."/>
            <person name="Uddin K.S."/>
            <person name="Rabeya T."/>
            <person name="Hossain A.S."/>
            <person name="Chowdhury A."/>
            <person name="Snigdha A.R."/>
            <person name="Mortoza M.S."/>
            <person name="Matin S.A."/>
            <person name="Hoque S.M.E."/>
            <person name="Islam M.K."/>
            <person name="Roy D.K."/>
            <person name="Haider R."/>
            <person name="Moosa M.M."/>
            <person name="Elias S.M."/>
            <person name="Hasan A.M."/>
            <person name="Jahan S."/>
            <person name="Shafiuddin M."/>
            <person name="Mahmood N."/>
            <person name="Shommy N.S."/>
        </authorList>
    </citation>
    <scope>NUCLEOTIDE SEQUENCE [LARGE SCALE GENOMIC DNA]</scope>
    <source>
        <strain evidence="10">cv. O-4</strain>
    </source>
</reference>
<dbReference type="GO" id="GO:0016020">
    <property type="term" value="C:membrane"/>
    <property type="evidence" value="ECO:0007669"/>
    <property type="project" value="UniProtKB-SubCell"/>
</dbReference>
<feature type="region of interest" description="Disordered" evidence="7">
    <location>
        <begin position="64"/>
        <end position="86"/>
    </location>
</feature>
<evidence type="ECO:0000256" key="8">
    <source>
        <dbReference type="SAM" id="Phobius"/>
    </source>
</evidence>
<feature type="transmembrane region" description="Helical" evidence="8">
    <location>
        <begin position="205"/>
        <end position="223"/>
    </location>
</feature>
<keyword evidence="3" id="KW-0813">Transport</keyword>
<evidence type="ECO:0000256" key="3">
    <source>
        <dbReference type="ARBA" id="ARBA00022448"/>
    </source>
</evidence>
<evidence type="ECO:0000256" key="4">
    <source>
        <dbReference type="ARBA" id="ARBA00022692"/>
    </source>
</evidence>
<comment type="subcellular location">
    <subcellularLocation>
        <location evidence="1">Membrane</location>
        <topology evidence="1">Multi-pass membrane protein</topology>
    </subcellularLocation>
</comment>
<dbReference type="STRING" id="93759.A0A1R3GY09"/>
<dbReference type="Proteomes" id="UP000187203">
    <property type="component" value="Unassembled WGS sequence"/>
</dbReference>
<feature type="transmembrane region" description="Helical" evidence="8">
    <location>
        <begin position="498"/>
        <end position="518"/>
    </location>
</feature>
<feature type="transmembrane region" description="Helical" evidence="8">
    <location>
        <begin position="291"/>
        <end position="310"/>
    </location>
</feature>
<accession>A0A1R3GY09</accession>
<feature type="transmembrane region" description="Helical" evidence="8">
    <location>
        <begin position="230"/>
        <end position="250"/>
    </location>
</feature>
<keyword evidence="5 8" id="KW-1133">Transmembrane helix</keyword>
<dbReference type="Pfam" id="PF08627">
    <property type="entry name" value="CRT-like"/>
    <property type="match status" value="2"/>
</dbReference>
<sequence>MKSCYRRLTVGPTLPVQSPKLKPTVPCIPITPPRFDMNQRPVGIGLRLRKCWRVEAVGPIGRSEGGDGAKKAGAGAGPGPCSYSVGDQRVGDRTVEIGREERNQAVEVAVAAGVTVVLGVGNRVLYKLALVPLKHYPFFLAQLATFGYVLVYFSVLYLRYHAGIVTDEMLSMPKAPFLAVGLLEALAAATGMAAGAILSGASIPILSQTFLVWQILLSVIFLGRRYRLNQLLGCFLVAVGVIITVASLKVNESHNLLGSDLVFEWSLIAEEVLGLCFSLQFNHSSFQDDFAFLMLYSIVLYGLVNSSSSGSGTGNSLKEAGIFWSLLMIVSFLLQAADTVLKEVIFLDATRRLKGGSVDLFVVNSYGSAFQALFICLLLPFLSKLWGIPFSQLPTYLKDGAACFLNIGGTLSSGIVRHDLPINCTCIMQETDLDTGCDGAPLLPLLFIIVNMGFNISLLHLLKISSAVVSSLASTFSVPISVYVFTLPLPYLGVASSLPTGFVAGAIVLVMGLLIYAWSPSGSTTALPSPST</sequence>
<comment type="similarity">
    <text evidence="2">Belongs to the CRT-like transporter family.</text>
</comment>
<comment type="caution">
    <text evidence="9">The sequence shown here is derived from an EMBL/GenBank/DDBJ whole genome shotgun (WGS) entry which is preliminary data.</text>
</comment>
<feature type="transmembrane region" description="Helical" evidence="8">
    <location>
        <begin position="442"/>
        <end position="462"/>
    </location>
</feature>
<protein>
    <submittedName>
        <fullName evidence="9">Crt 1-like protein</fullName>
    </submittedName>
</protein>
<evidence type="ECO:0000256" key="5">
    <source>
        <dbReference type="ARBA" id="ARBA00022989"/>
    </source>
</evidence>
<evidence type="ECO:0000313" key="10">
    <source>
        <dbReference type="Proteomes" id="UP000187203"/>
    </source>
</evidence>
<evidence type="ECO:0000256" key="7">
    <source>
        <dbReference type="SAM" id="MobiDB-lite"/>
    </source>
</evidence>